<dbReference type="Proteomes" id="UP000249363">
    <property type="component" value="Unassembled WGS sequence"/>
</dbReference>
<dbReference type="OrthoDB" id="4507898at2759"/>
<comment type="caution">
    <text evidence="2">The sequence shown here is derived from an EMBL/GenBank/DDBJ whole genome shotgun (WGS) entry which is preliminary data.</text>
</comment>
<dbReference type="RefSeq" id="XP_040736816.1">
    <property type="nucleotide sequence ID" value="XM_040881106.1"/>
</dbReference>
<organism evidence="2 3">
    <name type="scientific">Talaromyces amestolkiae</name>
    <dbReference type="NCBI Taxonomy" id="1196081"/>
    <lineage>
        <taxon>Eukaryota</taxon>
        <taxon>Fungi</taxon>
        <taxon>Dikarya</taxon>
        <taxon>Ascomycota</taxon>
        <taxon>Pezizomycotina</taxon>
        <taxon>Eurotiomycetes</taxon>
        <taxon>Eurotiomycetidae</taxon>
        <taxon>Eurotiales</taxon>
        <taxon>Trichocomaceae</taxon>
        <taxon>Talaromyces</taxon>
        <taxon>Talaromyces sect. Talaromyces</taxon>
    </lineage>
</organism>
<evidence type="ECO:0000256" key="1">
    <source>
        <dbReference type="SAM" id="MobiDB-lite"/>
    </source>
</evidence>
<sequence>MSDSPVKVDVSGIGKVHLLRALWANSEVSAWCQIHDVYEDFDERAAKKAFAESDGSFGYFCSRVIKCNLKGDSVDPWGYDRDNGKGAFQKVVNEIRESCRIPPVKPESAEGAAEGATDEAATDASSK</sequence>
<protein>
    <submittedName>
        <fullName evidence="2">Uncharacterized protein</fullName>
    </submittedName>
</protein>
<evidence type="ECO:0000313" key="2">
    <source>
        <dbReference type="EMBL" id="RAO72302.1"/>
    </source>
</evidence>
<evidence type="ECO:0000313" key="3">
    <source>
        <dbReference type="Proteomes" id="UP000249363"/>
    </source>
</evidence>
<keyword evidence="3" id="KW-1185">Reference proteome</keyword>
<reference evidence="2 3" key="1">
    <citation type="journal article" date="2017" name="Biotechnol. Biofuels">
        <title>Differential beta-glucosidase expression as a function of carbon source availability in Talaromyces amestolkiae: a genomic and proteomic approach.</title>
        <authorList>
            <person name="de Eugenio L.I."/>
            <person name="Mendez-Liter J.A."/>
            <person name="Nieto-Dominguez M."/>
            <person name="Alonso L."/>
            <person name="Gil-Munoz J."/>
            <person name="Barriuso J."/>
            <person name="Prieto A."/>
            <person name="Martinez M.J."/>
        </authorList>
    </citation>
    <scope>NUCLEOTIDE SEQUENCE [LARGE SCALE GENOMIC DNA]</scope>
    <source>
        <strain evidence="2 3">CIB</strain>
    </source>
</reference>
<dbReference type="GeneID" id="63797528"/>
<name>A0A364L913_TALAM</name>
<feature type="region of interest" description="Disordered" evidence="1">
    <location>
        <begin position="103"/>
        <end position="127"/>
    </location>
</feature>
<accession>A0A364L913</accession>
<gene>
    <name evidence="2" type="ORF">BHQ10_008314</name>
</gene>
<proteinExistence type="predicted"/>
<dbReference type="EMBL" id="MIKG01000018">
    <property type="protein sequence ID" value="RAO72302.1"/>
    <property type="molecule type" value="Genomic_DNA"/>
</dbReference>
<dbReference type="AlphaFoldDB" id="A0A364L913"/>